<proteinExistence type="inferred from homology"/>
<comment type="similarity">
    <text evidence="3">Belongs to the Nudix hydrolase family.</text>
</comment>
<evidence type="ECO:0000256" key="1">
    <source>
        <dbReference type="ARBA" id="ARBA00001946"/>
    </source>
</evidence>
<evidence type="ECO:0000259" key="4">
    <source>
        <dbReference type="PROSITE" id="PS51462"/>
    </source>
</evidence>
<gene>
    <name evidence="5" type="ORF">BACCIP111883_03257</name>
</gene>
<keyword evidence="6" id="KW-1185">Reference proteome</keyword>
<sequence>MDYVQHIRSMVGKEKIIMVVAGAVVFDNDHRVLLQQRSDTLTWGIPGGFMELNENIQDTARREVHEETGLKMRKLELFGVYSGPEYDKTFPNGDQVSLVQFFFTCNDYEGNLLINNESISMEFFSLSELPSNLFSDHQMLFRDLLSNRGKPIIS</sequence>
<dbReference type="PRINTS" id="PR00502">
    <property type="entry name" value="NUDIXFAMILY"/>
</dbReference>
<dbReference type="InterPro" id="IPR015797">
    <property type="entry name" value="NUDIX_hydrolase-like_dom_sf"/>
</dbReference>
<dbReference type="CDD" id="cd04677">
    <property type="entry name" value="NUDIX_Hydrolase"/>
    <property type="match status" value="1"/>
</dbReference>
<organism evidence="5 6">
    <name type="scientific">Sutcliffiella rhizosphaerae</name>
    <dbReference type="NCBI Taxonomy" id="2880967"/>
    <lineage>
        <taxon>Bacteria</taxon>
        <taxon>Bacillati</taxon>
        <taxon>Bacillota</taxon>
        <taxon>Bacilli</taxon>
        <taxon>Bacillales</taxon>
        <taxon>Bacillaceae</taxon>
        <taxon>Sutcliffiella</taxon>
    </lineage>
</organism>
<dbReference type="Proteomes" id="UP000789833">
    <property type="component" value="Unassembled WGS sequence"/>
</dbReference>
<keyword evidence="2 3" id="KW-0378">Hydrolase</keyword>
<accession>A0ABN8ADW8</accession>
<dbReference type="RefSeq" id="WP_230502961.1">
    <property type="nucleotide sequence ID" value="NZ_CAKJTJ010000022.1"/>
</dbReference>
<dbReference type="InterPro" id="IPR000086">
    <property type="entry name" value="NUDIX_hydrolase_dom"/>
</dbReference>
<dbReference type="InterPro" id="IPR020084">
    <property type="entry name" value="NUDIX_hydrolase_CS"/>
</dbReference>
<feature type="domain" description="Nudix hydrolase" evidence="4">
    <location>
        <begin position="16"/>
        <end position="147"/>
    </location>
</feature>
<comment type="cofactor">
    <cofactor evidence="1">
        <name>Mg(2+)</name>
        <dbReference type="ChEBI" id="CHEBI:18420"/>
    </cofactor>
</comment>
<evidence type="ECO:0000313" key="6">
    <source>
        <dbReference type="Proteomes" id="UP000789833"/>
    </source>
</evidence>
<reference evidence="5 6" key="1">
    <citation type="submission" date="2021-10" db="EMBL/GenBank/DDBJ databases">
        <authorList>
            <person name="Criscuolo A."/>
        </authorList>
    </citation>
    <scope>NUCLEOTIDE SEQUENCE [LARGE SCALE GENOMIC DNA]</scope>
    <source>
        <strain evidence="6">CIP 111883</strain>
    </source>
</reference>
<dbReference type="Gene3D" id="3.90.79.10">
    <property type="entry name" value="Nucleoside Triphosphate Pyrophosphohydrolase"/>
    <property type="match status" value="1"/>
</dbReference>
<protein>
    <recommendedName>
        <fullName evidence="4">Nudix hydrolase domain-containing protein</fullName>
    </recommendedName>
</protein>
<dbReference type="Pfam" id="PF00293">
    <property type="entry name" value="NUDIX"/>
    <property type="match status" value="1"/>
</dbReference>
<dbReference type="InterPro" id="IPR020476">
    <property type="entry name" value="Nudix_hydrolase"/>
</dbReference>
<evidence type="ECO:0000256" key="3">
    <source>
        <dbReference type="RuleBase" id="RU003476"/>
    </source>
</evidence>
<dbReference type="PANTHER" id="PTHR43046:SF2">
    <property type="entry name" value="8-OXO-DGTP DIPHOSPHATASE-RELATED"/>
    <property type="match status" value="1"/>
</dbReference>
<evidence type="ECO:0000313" key="5">
    <source>
        <dbReference type="EMBL" id="CAG9622466.1"/>
    </source>
</evidence>
<comment type="caution">
    <text evidence="5">The sequence shown here is derived from an EMBL/GenBank/DDBJ whole genome shotgun (WGS) entry which is preliminary data.</text>
</comment>
<dbReference type="PROSITE" id="PS51462">
    <property type="entry name" value="NUDIX"/>
    <property type="match status" value="1"/>
</dbReference>
<name>A0ABN8ADW8_9BACI</name>
<evidence type="ECO:0000256" key="2">
    <source>
        <dbReference type="ARBA" id="ARBA00022801"/>
    </source>
</evidence>
<dbReference type="PANTHER" id="PTHR43046">
    <property type="entry name" value="GDP-MANNOSE MANNOSYL HYDROLASE"/>
    <property type="match status" value="1"/>
</dbReference>
<dbReference type="EMBL" id="CAKJTJ010000022">
    <property type="protein sequence ID" value="CAG9622466.1"/>
    <property type="molecule type" value="Genomic_DNA"/>
</dbReference>
<dbReference type="SUPFAM" id="SSF55811">
    <property type="entry name" value="Nudix"/>
    <property type="match status" value="1"/>
</dbReference>
<dbReference type="PROSITE" id="PS00893">
    <property type="entry name" value="NUDIX_BOX"/>
    <property type="match status" value="1"/>
</dbReference>